<keyword evidence="3" id="KW-1185">Reference proteome</keyword>
<evidence type="ECO:0000256" key="1">
    <source>
        <dbReference type="SAM" id="MobiDB-lite"/>
    </source>
</evidence>
<dbReference type="GeneID" id="37180106"/>
<gene>
    <name evidence="2" type="ORF">BO86DRAFT_444927</name>
</gene>
<feature type="compositionally biased region" description="Basic and acidic residues" evidence="1">
    <location>
        <begin position="80"/>
        <end position="91"/>
    </location>
</feature>
<accession>A0A8T8XEH4</accession>
<dbReference type="AlphaFoldDB" id="A0A8T8XEH4"/>
<protein>
    <submittedName>
        <fullName evidence="2">Uncharacterized protein</fullName>
    </submittedName>
</protein>
<organism evidence="2 3">
    <name type="scientific">Aspergillus japonicus CBS 114.51</name>
    <dbReference type="NCBI Taxonomy" id="1448312"/>
    <lineage>
        <taxon>Eukaryota</taxon>
        <taxon>Fungi</taxon>
        <taxon>Dikarya</taxon>
        <taxon>Ascomycota</taxon>
        <taxon>Pezizomycotina</taxon>
        <taxon>Eurotiomycetes</taxon>
        <taxon>Eurotiomycetidae</taxon>
        <taxon>Eurotiales</taxon>
        <taxon>Aspergillaceae</taxon>
        <taxon>Aspergillus</taxon>
        <taxon>Aspergillus subgen. Circumdati</taxon>
    </lineage>
</organism>
<name>A0A8T8XEH4_ASPJA</name>
<dbReference type="EMBL" id="KZ824772">
    <property type="protein sequence ID" value="RAH86378.1"/>
    <property type="molecule type" value="Genomic_DNA"/>
</dbReference>
<evidence type="ECO:0000313" key="3">
    <source>
        <dbReference type="Proteomes" id="UP000249497"/>
    </source>
</evidence>
<feature type="non-terminal residue" evidence="2">
    <location>
        <position position="1"/>
    </location>
</feature>
<sequence>RPSAHLLPCTTVSGSWSIILIALDGGLHVVHTVHHVGLHFLRKYSCIREFSPGAGAKSGLRDVHPADLGVGHISGDICDPDYHQHHPDQARKTTGCSRGQTRHEPRSCRS</sequence>
<dbReference type="Proteomes" id="UP000249497">
    <property type="component" value="Unassembled WGS sequence"/>
</dbReference>
<evidence type="ECO:0000313" key="2">
    <source>
        <dbReference type="EMBL" id="RAH86378.1"/>
    </source>
</evidence>
<dbReference type="RefSeq" id="XP_025532272.1">
    <property type="nucleotide sequence ID" value="XM_025676413.1"/>
</dbReference>
<feature type="region of interest" description="Disordered" evidence="1">
    <location>
        <begin position="80"/>
        <end position="110"/>
    </location>
</feature>
<proteinExistence type="predicted"/>
<reference evidence="2 3" key="1">
    <citation type="submission" date="2018-02" db="EMBL/GenBank/DDBJ databases">
        <title>The genomes of Aspergillus section Nigri reveals drivers in fungal speciation.</title>
        <authorList>
            <consortium name="DOE Joint Genome Institute"/>
            <person name="Vesth T.C."/>
            <person name="Nybo J."/>
            <person name="Theobald S."/>
            <person name="Brandl J."/>
            <person name="Frisvad J.C."/>
            <person name="Nielsen K.F."/>
            <person name="Lyhne E.K."/>
            <person name="Kogle M.E."/>
            <person name="Kuo A."/>
            <person name="Riley R."/>
            <person name="Clum A."/>
            <person name="Nolan M."/>
            <person name="Lipzen A."/>
            <person name="Salamov A."/>
            <person name="Henrissat B."/>
            <person name="Wiebenga A."/>
            <person name="De vries R.P."/>
            <person name="Grigoriev I.V."/>
            <person name="Mortensen U.H."/>
            <person name="Andersen M.R."/>
            <person name="Baker S.E."/>
        </authorList>
    </citation>
    <scope>NUCLEOTIDE SEQUENCE [LARGE SCALE GENOMIC DNA]</scope>
    <source>
        <strain evidence="2 3">CBS 114.51</strain>
    </source>
</reference>
<feature type="compositionally biased region" description="Basic and acidic residues" evidence="1">
    <location>
        <begin position="101"/>
        <end position="110"/>
    </location>
</feature>